<keyword evidence="5 7" id="KW-0413">Isomerase</keyword>
<keyword evidence="4" id="KW-0697">Rotamase</keyword>
<evidence type="ECO:0000256" key="3">
    <source>
        <dbReference type="ARBA" id="ARBA00022729"/>
    </source>
</evidence>
<dbReference type="InterPro" id="IPR050245">
    <property type="entry name" value="PrsA_foldase"/>
</dbReference>
<dbReference type="PANTHER" id="PTHR47245">
    <property type="entry name" value="PEPTIDYLPROLYL ISOMERASE"/>
    <property type="match status" value="1"/>
</dbReference>
<keyword evidence="3" id="KW-0732">Signal</keyword>
<dbReference type="EMBL" id="SSMC01000004">
    <property type="protein sequence ID" value="THD65696.1"/>
    <property type="molecule type" value="Genomic_DNA"/>
</dbReference>
<evidence type="ECO:0000256" key="5">
    <source>
        <dbReference type="ARBA" id="ARBA00023235"/>
    </source>
</evidence>
<dbReference type="Gene3D" id="3.10.50.40">
    <property type="match status" value="1"/>
</dbReference>
<comment type="catalytic activity">
    <reaction evidence="1">
        <text>[protein]-peptidylproline (omega=180) = [protein]-peptidylproline (omega=0)</text>
        <dbReference type="Rhea" id="RHEA:16237"/>
        <dbReference type="Rhea" id="RHEA-COMP:10747"/>
        <dbReference type="Rhea" id="RHEA-COMP:10748"/>
        <dbReference type="ChEBI" id="CHEBI:83833"/>
        <dbReference type="ChEBI" id="CHEBI:83834"/>
        <dbReference type="EC" id="5.2.1.8"/>
    </reaction>
</comment>
<dbReference type="InterPro" id="IPR027304">
    <property type="entry name" value="Trigger_fact/SurA_dom_sf"/>
</dbReference>
<evidence type="ECO:0000256" key="2">
    <source>
        <dbReference type="ARBA" id="ARBA00013194"/>
    </source>
</evidence>
<proteinExistence type="predicted"/>
<dbReference type="EC" id="5.2.1.8" evidence="2"/>
<name>A0A4S3LWY7_9FLAO</name>
<dbReference type="SUPFAM" id="SSF109998">
    <property type="entry name" value="Triger factor/SurA peptide-binding domain-like"/>
    <property type="match status" value="1"/>
</dbReference>
<dbReference type="Proteomes" id="UP000305939">
    <property type="component" value="Unassembled WGS sequence"/>
</dbReference>
<evidence type="ECO:0000313" key="7">
    <source>
        <dbReference type="EMBL" id="THD65696.1"/>
    </source>
</evidence>
<protein>
    <recommendedName>
        <fullName evidence="2">peptidylprolyl isomerase</fullName>
        <ecNumber evidence="2">5.2.1.8</ecNumber>
    </recommendedName>
</protein>
<evidence type="ECO:0000256" key="4">
    <source>
        <dbReference type="ARBA" id="ARBA00023110"/>
    </source>
</evidence>
<evidence type="ECO:0000259" key="6">
    <source>
        <dbReference type="Pfam" id="PF13145"/>
    </source>
</evidence>
<dbReference type="RefSeq" id="WP_136336980.1">
    <property type="nucleotide sequence ID" value="NZ_QXMP01000002.1"/>
</dbReference>
<feature type="domain" description="PpiC" evidence="6">
    <location>
        <begin position="116"/>
        <end position="243"/>
    </location>
</feature>
<keyword evidence="8" id="KW-1185">Reference proteome</keyword>
<dbReference type="InterPro" id="IPR046357">
    <property type="entry name" value="PPIase_dom_sf"/>
</dbReference>
<accession>A0A4S3LWY7</accession>
<dbReference type="AlphaFoldDB" id="A0A4S3LWY7"/>
<evidence type="ECO:0000256" key="1">
    <source>
        <dbReference type="ARBA" id="ARBA00000971"/>
    </source>
</evidence>
<dbReference type="Pfam" id="PF13145">
    <property type="entry name" value="Rotamase_2"/>
    <property type="match status" value="1"/>
</dbReference>
<dbReference type="OrthoDB" id="196786at2"/>
<dbReference type="PANTHER" id="PTHR47245:SF1">
    <property type="entry name" value="FOLDASE PROTEIN PRSA"/>
    <property type="match status" value="1"/>
</dbReference>
<dbReference type="GO" id="GO:0003755">
    <property type="term" value="F:peptidyl-prolyl cis-trans isomerase activity"/>
    <property type="evidence" value="ECO:0007669"/>
    <property type="project" value="UniProtKB-KW"/>
</dbReference>
<sequence length="283" mass="32230">MRTFFKHPLFRIFFFGILLGAALLIVYGSKQPELEDRKVVINDADLAHMIAGWQRTWKRMPTKEELQGIMKSYVQDEVVYREALNQGLDQNNATVKRALISQMDMLAEGQGSERTISDEDIKAYYDLRKEQFTAPAMIRFHQVYFKNEKDSTALVSTVASWNQQQLAPSEGLERATPSLLPPRMNLQTTDAIDREFGNGFANALLPLPAKQWSGPVSSGFGLHVIYIDSVVAEAPLPLDKVKNEITNLLQYEEKQAAKEQFYTELLQTYEVIYQGMAKELVNE</sequence>
<dbReference type="InterPro" id="IPR000297">
    <property type="entry name" value="PPIase_PpiC"/>
</dbReference>
<evidence type="ECO:0000313" key="8">
    <source>
        <dbReference type="Proteomes" id="UP000305939"/>
    </source>
</evidence>
<gene>
    <name evidence="7" type="ORF">E7Z59_13985</name>
</gene>
<organism evidence="7 8">
    <name type="scientific">Robertkochia marina</name>
    <dbReference type="NCBI Taxonomy" id="1227945"/>
    <lineage>
        <taxon>Bacteria</taxon>
        <taxon>Pseudomonadati</taxon>
        <taxon>Bacteroidota</taxon>
        <taxon>Flavobacteriia</taxon>
        <taxon>Flavobacteriales</taxon>
        <taxon>Flavobacteriaceae</taxon>
        <taxon>Robertkochia</taxon>
    </lineage>
</organism>
<comment type="caution">
    <text evidence="7">The sequence shown here is derived from an EMBL/GenBank/DDBJ whole genome shotgun (WGS) entry which is preliminary data.</text>
</comment>
<dbReference type="Gene3D" id="1.10.4030.10">
    <property type="entry name" value="Porin chaperone SurA, peptide-binding domain"/>
    <property type="match status" value="1"/>
</dbReference>
<reference evidence="7 8" key="1">
    <citation type="submission" date="2019-04" db="EMBL/GenBank/DDBJ databases">
        <title>Draft genome sequence of Robertkochia marina CC-AMO-30D.</title>
        <authorList>
            <person name="Hameed A."/>
            <person name="Lin S.-Y."/>
            <person name="Shahina M."/>
            <person name="Lai W.-A."/>
            <person name="Young C.-C."/>
        </authorList>
    </citation>
    <scope>NUCLEOTIDE SEQUENCE [LARGE SCALE GENOMIC DNA]</scope>
    <source>
        <strain evidence="7 8">CC-AMO-30D</strain>
    </source>
</reference>